<evidence type="ECO:0000313" key="7">
    <source>
        <dbReference type="Proteomes" id="UP000235162"/>
    </source>
</evidence>
<dbReference type="AlphaFoldDB" id="A0AAP8SML9"/>
<organism evidence="6 7">
    <name type="scientific">Halioglobus japonicus</name>
    <dbReference type="NCBI Taxonomy" id="930805"/>
    <lineage>
        <taxon>Bacteria</taxon>
        <taxon>Pseudomonadati</taxon>
        <taxon>Pseudomonadota</taxon>
        <taxon>Gammaproteobacteria</taxon>
        <taxon>Cellvibrionales</taxon>
        <taxon>Halieaceae</taxon>
        <taxon>Halioglobus</taxon>
    </lineage>
</organism>
<name>A0AAP8SML9_9GAMM</name>
<dbReference type="Gene3D" id="1.20.1250.20">
    <property type="entry name" value="MFS general substrate transporter like domains"/>
    <property type="match status" value="1"/>
</dbReference>
<gene>
    <name evidence="6" type="ORF">C0029_14070</name>
</gene>
<keyword evidence="7" id="KW-1185">Reference proteome</keyword>
<dbReference type="InterPro" id="IPR036259">
    <property type="entry name" value="MFS_trans_sf"/>
</dbReference>
<dbReference type="InterPro" id="IPR005828">
    <property type="entry name" value="MFS_sugar_transport-like"/>
</dbReference>
<dbReference type="Proteomes" id="UP000235162">
    <property type="component" value="Unassembled WGS sequence"/>
</dbReference>
<dbReference type="Pfam" id="PF00083">
    <property type="entry name" value="Sugar_tr"/>
    <property type="match status" value="1"/>
</dbReference>
<dbReference type="EMBL" id="PKUR01000003">
    <property type="protein sequence ID" value="PLW85725.1"/>
    <property type="molecule type" value="Genomic_DNA"/>
</dbReference>
<feature type="transmembrane region" description="Helical" evidence="5">
    <location>
        <begin position="28"/>
        <end position="48"/>
    </location>
</feature>
<dbReference type="KEGG" id="hja:BST95_05520"/>
<evidence type="ECO:0000256" key="5">
    <source>
        <dbReference type="SAM" id="Phobius"/>
    </source>
</evidence>
<reference evidence="6 7" key="1">
    <citation type="submission" date="2018-01" db="EMBL/GenBank/DDBJ databases">
        <title>The draft genome sequence of Halioglobus japonicus S1-36.</title>
        <authorList>
            <person name="Du Z.-J."/>
            <person name="Shi M.-J."/>
        </authorList>
    </citation>
    <scope>NUCLEOTIDE SEQUENCE [LARGE SCALE GENOMIC DNA]</scope>
    <source>
        <strain evidence="6 7">S1-36</strain>
    </source>
</reference>
<dbReference type="GO" id="GO:0016020">
    <property type="term" value="C:membrane"/>
    <property type="evidence" value="ECO:0007669"/>
    <property type="project" value="UniProtKB-SubCell"/>
</dbReference>
<comment type="subcellular location">
    <subcellularLocation>
        <location evidence="1">Membrane</location>
    </subcellularLocation>
</comment>
<dbReference type="RefSeq" id="WP_084198481.1">
    <property type="nucleotide sequence ID" value="NZ_BMYL01000003.1"/>
</dbReference>
<keyword evidence="4 5" id="KW-0472">Membrane</keyword>
<evidence type="ECO:0000256" key="3">
    <source>
        <dbReference type="ARBA" id="ARBA00022989"/>
    </source>
</evidence>
<evidence type="ECO:0000313" key="6">
    <source>
        <dbReference type="EMBL" id="PLW85725.1"/>
    </source>
</evidence>
<comment type="caution">
    <text evidence="6">The sequence shown here is derived from an EMBL/GenBank/DDBJ whole genome shotgun (WGS) entry which is preliminary data.</text>
</comment>
<protein>
    <recommendedName>
        <fullName evidence="8">D-xylose-proton symporter</fullName>
    </recommendedName>
</protein>
<evidence type="ECO:0000256" key="4">
    <source>
        <dbReference type="ARBA" id="ARBA00023136"/>
    </source>
</evidence>
<evidence type="ECO:0008006" key="8">
    <source>
        <dbReference type="Google" id="ProtNLM"/>
    </source>
</evidence>
<keyword evidence="3 5" id="KW-1133">Transmembrane helix</keyword>
<dbReference type="GO" id="GO:0022857">
    <property type="term" value="F:transmembrane transporter activity"/>
    <property type="evidence" value="ECO:0007669"/>
    <property type="project" value="InterPro"/>
</dbReference>
<evidence type="ECO:0000256" key="1">
    <source>
        <dbReference type="ARBA" id="ARBA00004370"/>
    </source>
</evidence>
<sequence length="64" mass="7216">MLGVVDAQAFLFVVDSEVNAGASWHGSLPYFIFMAFIAVIAIFSFRYLPETKGKSLEEIESIWR</sequence>
<evidence type="ECO:0000256" key="2">
    <source>
        <dbReference type="ARBA" id="ARBA00022692"/>
    </source>
</evidence>
<proteinExistence type="predicted"/>
<accession>A0AAP8SML9</accession>
<keyword evidence="2 5" id="KW-0812">Transmembrane</keyword>